<dbReference type="Gene3D" id="1.10.10.2840">
    <property type="entry name" value="PucR C-terminal helix-turn-helix domain"/>
    <property type="match status" value="1"/>
</dbReference>
<dbReference type="Pfam" id="PF07905">
    <property type="entry name" value="PucR"/>
    <property type="match status" value="1"/>
</dbReference>
<reference evidence="3 4" key="1">
    <citation type="submission" date="2010-02" db="EMBL/GenBank/DDBJ databases">
        <authorList>
            <person name="Weinstock G."/>
            <person name="Sodergren E."/>
            <person name="Clifton S."/>
            <person name="Fulton L."/>
            <person name="Fulton B."/>
            <person name="Courtney L."/>
            <person name="Fronick C."/>
            <person name="Harrison M."/>
            <person name="Strong C."/>
            <person name="Farmer C."/>
            <person name="Delahaunty K."/>
            <person name="Markovic C."/>
            <person name="Hall O."/>
            <person name="Minx P."/>
            <person name="Tomlinson C."/>
            <person name="Mitreva M."/>
            <person name="Nelson J."/>
            <person name="Hou S."/>
            <person name="Wollam A."/>
            <person name="Pepin K.H."/>
            <person name="Johnson M."/>
            <person name="Bhonagiri V."/>
            <person name="Zhang X."/>
            <person name="Suruliraj S."/>
            <person name="Warren W."/>
            <person name="Chinwalla A."/>
            <person name="Mardis E.R."/>
            <person name="Wilson R.K."/>
        </authorList>
    </citation>
    <scope>NUCLEOTIDE SEQUENCE [LARGE SCALE GENOMIC DNA]</scope>
    <source>
        <strain evidence="3 4">DSM 2876</strain>
    </source>
</reference>
<dbReference type="InterPro" id="IPR025736">
    <property type="entry name" value="PucR_C-HTH_dom"/>
</dbReference>
<dbReference type="eggNOG" id="COG2508">
    <property type="taxonomic scope" value="Bacteria"/>
</dbReference>
<dbReference type="InterPro" id="IPR042070">
    <property type="entry name" value="PucR_C-HTH_sf"/>
</dbReference>
<dbReference type="GeneID" id="98917673"/>
<dbReference type="STRING" id="45851.BHV86_04335"/>
<dbReference type="RefSeq" id="WP_005604245.1">
    <property type="nucleotide sequence ID" value="NZ_GG663524.1"/>
</dbReference>
<evidence type="ECO:0000259" key="1">
    <source>
        <dbReference type="Pfam" id="PF07905"/>
    </source>
</evidence>
<feature type="domain" description="PucR C-terminal helix-turn-helix" evidence="2">
    <location>
        <begin position="452"/>
        <end position="507"/>
    </location>
</feature>
<dbReference type="EMBL" id="ABWN01000037">
    <property type="protein sequence ID" value="EFF67643.1"/>
    <property type="molecule type" value="Genomic_DNA"/>
</dbReference>
<dbReference type="AlphaFoldDB" id="D4S286"/>
<dbReference type="PANTHER" id="PTHR33744">
    <property type="entry name" value="CARBOHYDRATE DIACID REGULATOR"/>
    <property type="match status" value="1"/>
</dbReference>
<dbReference type="InterPro" id="IPR051448">
    <property type="entry name" value="CdaR-like_regulators"/>
</dbReference>
<protein>
    <submittedName>
        <fullName evidence="3">Purine catabolism regulatory protein-like family</fullName>
    </submittedName>
</protein>
<sequence length="509" mass="58392">MDLKKFLELPATGDFRLLNKIDNITDIPVENISLLEPPVEKFVRRHEIILSQALTIRDNETDLKQFIEELYLAGASAVVFAFPGNDFHMLDNILPIYSAKNFPILSMDWDHLFSEVVEETLKEIWKNENEIQTYLEALQRDLLNHFIQGKSLEDAAEVCYKYLGSDIVILDINHKIVGRNSIIRRLSPAGYLKSRTGEIKRLEIANSGRQYGFLLLDNTVFDLNFHSASAVQCINTPLTLWFDREYAIMASRMKSKEDFIWKLAHHEFESLSEVCSKAELLELDISGNFNCILAKVSTSDFNVEGQSNVFIEELALKTALDYKLKCLVSLQHDILVIFLENKNESNTRNQIEDYIASFEKNCEQNIPATAFLWGYDSMGRPVDTLNLGYKNAQKALEFCIDSDGAIHCKCFQFSISEKIISLLRNDEEIRLTASNILNSLKNYDTIHNSDYTDTLKTYIKANYNISEAARLSNLHRQSLIYRLDKIEALTGLSLKNHEDLFTLELCLMM</sequence>
<dbReference type="HOGENOM" id="CLU_017436_3_0_9"/>
<proteinExistence type="predicted"/>
<gene>
    <name evidence="3" type="ORF">BUTYVIB_02208</name>
</gene>
<dbReference type="Pfam" id="PF13556">
    <property type="entry name" value="HTH_30"/>
    <property type="match status" value="1"/>
</dbReference>
<dbReference type="InterPro" id="IPR012914">
    <property type="entry name" value="PucR_dom"/>
</dbReference>
<evidence type="ECO:0000313" key="4">
    <source>
        <dbReference type="Proteomes" id="UP000006238"/>
    </source>
</evidence>
<name>D4S286_9FIRM</name>
<accession>D4S286</accession>
<organism evidence="3 4">
    <name type="scientific">Eshraghiella crossota DSM 2876</name>
    <dbReference type="NCBI Taxonomy" id="511680"/>
    <lineage>
        <taxon>Bacteria</taxon>
        <taxon>Bacillati</taxon>
        <taxon>Bacillota</taxon>
        <taxon>Clostridia</taxon>
        <taxon>Lachnospirales</taxon>
        <taxon>Lachnospiraceae</taxon>
        <taxon>Eshraghiella</taxon>
    </lineage>
</organism>
<dbReference type="PANTHER" id="PTHR33744:SF1">
    <property type="entry name" value="DNA-BINDING TRANSCRIPTIONAL ACTIVATOR ADER"/>
    <property type="match status" value="1"/>
</dbReference>
<evidence type="ECO:0000259" key="2">
    <source>
        <dbReference type="Pfam" id="PF13556"/>
    </source>
</evidence>
<feature type="domain" description="Purine catabolism PurC-like" evidence="1">
    <location>
        <begin position="7"/>
        <end position="124"/>
    </location>
</feature>
<comment type="caution">
    <text evidence="3">The sequence shown here is derived from an EMBL/GenBank/DDBJ whole genome shotgun (WGS) entry which is preliminary data.</text>
</comment>
<keyword evidence="4" id="KW-1185">Reference proteome</keyword>
<dbReference type="Proteomes" id="UP000006238">
    <property type="component" value="Unassembled WGS sequence"/>
</dbReference>
<evidence type="ECO:0000313" key="3">
    <source>
        <dbReference type="EMBL" id="EFF67643.1"/>
    </source>
</evidence>